<evidence type="ECO:0000313" key="1">
    <source>
        <dbReference type="EMBL" id="MDJ1157098.1"/>
    </source>
</evidence>
<name>A0ABT7ACK1_9HYPH</name>
<proteinExistence type="predicted"/>
<dbReference type="Proteomes" id="UP001321492">
    <property type="component" value="Unassembled WGS sequence"/>
</dbReference>
<protein>
    <submittedName>
        <fullName evidence="1">Uncharacterized protein</fullName>
    </submittedName>
</protein>
<organism evidence="1 2">
    <name type="scientific">Chelatococcus albus</name>
    <dbReference type="NCBI Taxonomy" id="3047466"/>
    <lineage>
        <taxon>Bacteria</taxon>
        <taxon>Pseudomonadati</taxon>
        <taxon>Pseudomonadota</taxon>
        <taxon>Alphaproteobacteria</taxon>
        <taxon>Hyphomicrobiales</taxon>
        <taxon>Chelatococcaceae</taxon>
        <taxon>Chelatococcus</taxon>
    </lineage>
</organism>
<accession>A0ABT7ACK1</accession>
<reference evidence="1 2" key="1">
    <citation type="submission" date="2023-05" db="EMBL/GenBank/DDBJ databases">
        <title>Chelatococcus sp. nov., a moderately thermophilic bacterium isolated from hot spring microbial mat.</title>
        <authorList>
            <person name="Hu C.-J."/>
            <person name="Li W.-J."/>
        </authorList>
    </citation>
    <scope>NUCLEOTIDE SEQUENCE [LARGE SCALE GENOMIC DNA]</scope>
    <source>
        <strain evidence="1 2">SYSU G07232</strain>
    </source>
</reference>
<evidence type="ECO:0000313" key="2">
    <source>
        <dbReference type="Proteomes" id="UP001321492"/>
    </source>
</evidence>
<comment type="caution">
    <text evidence="1">The sequence shown here is derived from an EMBL/GenBank/DDBJ whole genome shotgun (WGS) entry which is preliminary data.</text>
</comment>
<keyword evidence="2" id="KW-1185">Reference proteome</keyword>
<sequence length="297" mass="32014">MALRPAPRETQAVWGDGIVDQSLTDLWRPCGWTDVGEDELIFFLPALAHSDLPRDGGSAGPVRHLRRALAARLHWTACRLAQTDAPRAPATIEALEAIGASGAVTMLDPAGAWEECRAAFLALYGPCRREDLIAPRRARMTARGRVLALAWQDEEWRRELAVLRALNALLEHATRLSGMHGPDEERPCPDVALSEALTAAIHASFNVAYVCRQYACLQELFTAGAWLCLLVRGRSALLPPQVAAPLLDILTGPRDACRETIDAASAAAAGGSAGLLSRARHVCARGVPALVHPRRLA</sequence>
<dbReference type="EMBL" id="JASJEV010000001">
    <property type="protein sequence ID" value="MDJ1157098.1"/>
    <property type="molecule type" value="Genomic_DNA"/>
</dbReference>
<dbReference type="RefSeq" id="WP_283739074.1">
    <property type="nucleotide sequence ID" value="NZ_JASJEV010000001.1"/>
</dbReference>
<gene>
    <name evidence="1" type="ORF">QNA08_02450</name>
</gene>